<feature type="region of interest" description="Disordered" evidence="1">
    <location>
        <begin position="1"/>
        <end position="25"/>
    </location>
</feature>
<dbReference type="KEGG" id="nai:NECAME_03831"/>
<evidence type="ECO:0000256" key="1">
    <source>
        <dbReference type="SAM" id="MobiDB-lite"/>
    </source>
</evidence>
<organism evidence="2 3">
    <name type="scientific">Necator americanus</name>
    <name type="common">Human hookworm</name>
    <dbReference type="NCBI Taxonomy" id="51031"/>
    <lineage>
        <taxon>Eukaryota</taxon>
        <taxon>Metazoa</taxon>
        <taxon>Ecdysozoa</taxon>
        <taxon>Nematoda</taxon>
        <taxon>Chromadorea</taxon>
        <taxon>Rhabditida</taxon>
        <taxon>Rhabditina</taxon>
        <taxon>Rhabditomorpha</taxon>
        <taxon>Strongyloidea</taxon>
        <taxon>Ancylostomatidae</taxon>
        <taxon>Bunostominae</taxon>
        <taxon>Necator</taxon>
    </lineage>
</organism>
<evidence type="ECO:0000313" key="2">
    <source>
        <dbReference type="EMBL" id="ETN75108.1"/>
    </source>
</evidence>
<keyword evidence="3" id="KW-1185">Reference proteome</keyword>
<accession>W2SZN5</accession>
<evidence type="ECO:0000313" key="3">
    <source>
        <dbReference type="Proteomes" id="UP000053676"/>
    </source>
</evidence>
<gene>
    <name evidence="2" type="ORF">NECAME_03831</name>
</gene>
<dbReference type="Proteomes" id="UP000053676">
    <property type="component" value="Unassembled WGS sequence"/>
</dbReference>
<protein>
    <submittedName>
        <fullName evidence="2">Uncharacterized protein</fullName>
    </submittedName>
</protein>
<feature type="compositionally biased region" description="Basic and acidic residues" evidence="1">
    <location>
        <begin position="1"/>
        <end position="22"/>
    </location>
</feature>
<sequence length="169" mass="18503">MDAGRKTSDVRAKDEQLQKDDDTTLSARRCGWRRARYSDGALHDGRESTACAESAALRQRSRVHARDRPARAPTLETENAARSNRHVRAFSAQPAHQCVESSNLFSAERATDVGARQPAELCAHFADAHADFYVSAVFAPYVATSSSEIYHVIDCASVIAQRGDVLEVG</sequence>
<dbReference type="EMBL" id="KI660312">
    <property type="protein sequence ID" value="ETN75108.1"/>
    <property type="molecule type" value="Genomic_DNA"/>
</dbReference>
<proteinExistence type="predicted"/>
<name>W2SZN5_NECAM</name>
<dbReference type="AlphaFoldDB" id="W2SZN5"/>
<reference evidence="3" key="1">
    <citation type="journal article" date="2014" name="Nat. Genet.">
        <title>Genome of the human hookworm Necator americanus.</title>
        <authorList>
            <person name="Tang Y.T."/>
            <person name="Gao X."/>
            <person name="Rosa B.A."/>
            <person name="Abubucker S."/>
            <person name="Hallsworth-Pepin K."/>
            <person name="Martin J."/>
            <person name="Tyagi R."/>
            <person name="Heizer E."/>
            <person name="Zhang X."/>
            <person name="Bhonagiri-Palsikar V."/>
            <person name="Minx P."/>
            <person name="Warren W.C."/>
            <person name="Wang Q."/>
            <person name="Zhan B."/>
            <person name="Hotez P.J."/>
            <person name="Sternberg P.W."/>
            <person name="Dougall A."/>
            <person name="Gaze S.T."/>
            <person name="Mulvenna J."/>
            <person name="Sotillo J."/>
            <person name="Ranganathan S."/>
            <person name="Rabelo E.M."/>
            <person name="Wilson R.K."/>
            <person name="Felgner P.L."/>
            <person name="Bethony J."/>
            <person name="Hawdon J.M."/>
            <person name="Gasser R.B."/>
            <person name="Loukas A."/>
            <person name="Mitreva M."/>
        </authorList>
    </citation>
    <scope>NUCLEOTIDE SEQUENCE [LARGE SCALE GENOMIC DNA]</scope>
</reference>